<reference evidence="2 3" key="1">
    <citation type="journal article" date="2013" name="BMC Genomics">
        <title>The miniature genome of a carnivorous plant Genlisea aurea contains a low number of genes and short non-coding sequences.</title>
        <authorList>
            <person name="Leushkin E.V."/>
            <person name="Sutormin R.A."/>
            <person name="Nabieva E.R."/>
            <person name="Penin A.A."/>
            <person name="Kondrashov A.S."/>
            <person name="Logacheva M.D."/>
        </authorList>
    </citation>
    <scope>NUCLEOTIDE SEQUENCE [LARGE SCALE GENOMIC DNA]</scope>
</reference>
<feature type="compositionally biased region" description="Basic and acidic residues" evidence="1">
    <location>
        <begin position="106"/>
        <end position="118"/>
    </location>
</feature>
<dbReference type="PANTHER" id="PTHR33318">
    <property type="entry name" value="ASPARTYL/GLUTAMYL-TRNA(ASN/GLN) AMIDOTRANSFERASE SUBUNIT"/>
    <property type="match status" value="1"/>
</dbReference>
<gene>
    <name evidence="2" type="ORF">M569_13820</name>
</gene>
<evidence type="ECO:0000313" key="2">
    <source>
        <dbReference type="EMBL" id="EPS60982.1"/>
    </source>
</evidence>
<feature type="compositionally biased region" description="Polar residues" evidence="1">
    <location>
        <begin position="236"/>
        <end position="246"/>
    </location>
</feature>
<dbReference type="GO" id="GO:0007142">
    <property type="term" value="P:male meiosis II"/>
    <property type="evidence" value="ECO:0007669"/>
    <property type="project" value="InterPro"/>
</dbReference>
<feature type="region of interest" description="Disordered" evidence="1">
    <location>
        <begin position="275"/>
        <end position="301"/>
    </location>
</feature>
<evidence type="ECO:0000256" key="1">
    <source>
        <dbReference type="SAM" id="MobiDB-lite"/>
    </source>
</evidence>
<protein>
    <submittedName>
        <fullName evidence="2">Uncharacterized protein</fullName>
    </submittedName>
</protein>
<feature type="compositionally biased region" description="Acidic residues" evidence="1">
    <location>
        <begin position="152"/>
        <end position="184"/>
    </location>
</feature>
<evidence type="ECO:0000313" key="3">
    <source>
        <dbReference type="Proteomes" id="UP000015453"/>
    </source>
</evidence>
<feature type="compositionally biased region" description="Polar residues" evidence="1">
    <location>
        <begin position="351"/>
        <end position="364"/>
    </location>
</feature>
<feature type="region of interest" description="Disordered" evidence="1">
    <location>
        <begin position="313"/>
        <end position="338"/>
    </location>
</feature>
<dbReference type="PANTHER" id="PTHR33318:SF4">
    <property type="entry name" value="OS04G0511700 PROTEIN"/>
    <property type="match status" value="1"/>
</dbReference>
<dbReference type="OrthoDB" id="1925835at2759"/>
<keyword evidence="3" id="KW-1185">Reference proteome</keyword>
<feature type="compositionally biased region" description="Low complexity" evidence="1">
    <location>
        <begin position="283"/>
        <end position="296"/>
    </location>
</feature>
<dbReference type="EMBL" id="AUSU01007168">
    <property type="protein sequence ID" value="EPS60982.1"/>
    <property type="molecule type" value="Genomic_DNA"/>
</dbReference>
<feature type="region of interest" description="Disordered" evidence="1">
    <location>
        <begin position="106"/>
        <end position="195"/>
    </location>
</feature>
<sequence>MGCFLGCFGGSDDRKHRRQRIDRPDLRNQVRNDSLVVRWFLIGSRSRVQPGGSISTAEKSTVVVASSNKLALDHPNKAGAVVELPNPSPRKRVTFNTNVVTYEHVPERESVSEKEDVVKTTARPPRSESKGEIPVATTPYPPNHRYHNIRDSDDEEAEYDLDDVDDEDDFKDCDDDGEDEDDGRQEEVKVVVSGSSRLDLRRTTVLSPVENVTQWKAAAKFNEAAPRPLNDAQKENLVSNSETSESPPLVVPKKKKTAANQFRNQEISVDASLSNWLSSSPDTVSSGRTTSSSVRRGGFEDRPILGALTVEELKQISASPPPPKKSSPSSSRSTDEIPIIGTVGTYWTDSASSTSFKGIPNTTSKYREENSVKWHSTPFETRLDRALARGCS</sequence>
<organism evidence="2 3">
    <name type="scientific">Genlisea aurea</name>
    <dbReference type="NCBI Taxonomy" id="192259"/>
    <lineage>
        <taxon>Eukaryota</taxon>
        <taxon>Viridiplantae</taxon>
        <taxon>Streptophyta</taxon>
        <taxon>Embryophyta</taxon>
        <taxon>Tracheophyta</taxon>
        <taxon>Spermatophyta</taxon>
        <taxon>Magnoliopsida</taxon>
        <taxon>eudicotyledons</taxon>
        <taxon>Gunneridae</taxon>
        <taxon>Pentapetalae</taxon>
        <taxon>asterids</taxon>
        <taxon>lamiids</taxon>
        <taxon>Lamiales</taxon>
        <taxon>Lentibulariaceae</taxon>
        <taxon>Genlisea</taxon>
    </lineage>
</organism>
<dbReference type="Proteomes" id="UP000015453">
    <property type="component" value="Unassembled WGS sequence"/>
</dbReference>
<name>S8DMS6_9LAMI</name>
<feature type="region of interest" description="Disordered" evidence="1">
    <location>
        <begin position="222"/>
        <end position="258"/>
    </location>
</feature>
<feature type="region of interest" description="Disordered" evidence="1">
    <location>
        <begin position="351"/>
        <end position="371"/>
    </location>
</feature>
<dbReference type="InterPro" id="IPR039300">
    <property type="entry name" value="JASON"/>
</dbReference>
<proteinExistence type="predicted"/>
<comment type="caution">
    <text evidence="2">The sequence shown here is derived from an EMBL/GenBank/DDBJ whole genome shotgun (WGS) entry which is preliminary data.</text>
</comment>
<accession>S8DMS6</accession>
<dbReference type="AlphaFoldDB" id="S8DMS6"/>